<evidence type="ECO:0000313" key="7">
    <source>
        <dbReference type="Ensembl" id="ENSTRUP00000088413.1"/>
    </source>
</evidence>
<dbReference type="GO" id="GO:0005615">
    <property type="term" value="C:extracellular space"/>
    <property type="evidence" value="ECO:0007669"/>
    <property type="project" value="TreeGrafter"/>
</dbReference>
<reference evidence="7" key="3">
    <citation type="submission" date="2025-09" db="UniProtKB">
        <authorList>
            <consortium name="Ensembl"/>
        </authorList>
    </citation>
    <scope>IDENTIFICATION</scope>
</reference>
<evidence type="ECO:0000256" key="3">
    <source>
        <dbReference type="PROSITE-ProRule" id="PRU00446"/>
    </source>
</evidence>
<dbReference type="PANTHER" id="PTHR23192:SF68">
    <property type="entry name" value="OLFACTOMEDIN-4-LIKE"/>
    <property type="match status" value="1"/>
</dbReference>
<keyword evidence="4" id="KW-0175">Coiled coil</keyword>
<comment type="subcellular location">
    <subcellularLocation>
        <location evidence="1">Secreted</location>
    </subcellularLocation>
</comment>
<dbReference type="InterPro" id="IPR050605">
    <property type="entry name" value="Olfactomedin-like_domain"/>
</dbReference>
<dbReference type="PROSITE" id="PS51132">
    <property type="entry name" value="OLF"/>
    <property type="match status" value="1"/>
</dbReference>
<name>A0A674PRV3_TAKRU</name>
<evidence type="ECO:0000313" key="8">
    <source>
        <dbReference type="Proteomes" id="UP000005226"/>
    </source>
</evidence>
<evidence type="ECO:0000259" key="6">
    <source>
        <dbReference type="PROSITE" id="PS51132"/>
    </source>
</evidence>
<organism evidence="7 8">
    <name type="scientific">Takifugu rubripes</name>
    <name type="common">Japanese pufferfish</name>
    <name type="synonym">Fugu rubripes</name>
    <dbReference type="NCBI Taxonomy" id="31033"/>
    <lineage>
        <taxon>Eukaryota</taxon>
        <taxon>Metazoa</taxon>
        <taxon>Chordata</taxon>
        <taxon>Craniata</taxon>
        <taxon>Vertebrata</taxon>
        <taxon>Euteleostomi</taxon>
        <taxon>Actinopterygii</taxon>
        <taxon>Neopterygii</taxon>
        <taxon>Teleostei</taxon>
        <taxon>Neoteleostei</taxon>
        <taxon>Acanthomorphata</taxon>
        <taxon>Eupercaria</taxon>
        <taxon>Tetraodontiformes</taxon>
        <taxon>Tetradontoidea</taxon>
        <taxon>Tetraodontidae</taxon>
        <taxon>Takifugu</taxon>
    </lineage>
</organism>
<dbReference type="Ensembl" id="ENSTRUT00000090518.1">
    <property type="protein sequence ID" value="ENSTRUP00000088413.1"/>
    <property type="gene ID" value="ENSTRUG00000031162.1"/>
</dbReference>
<proteinExistence type="predicted"/>
<evidence type="ECO:0000256" key="5">
    <source>
        <dbReference type="SAM" id="Phobius"/>
    </source>
</evidence>
<sequence length="503" mass="56460">MFTIIGIVITIVIINITIINNIFTLLLSLLLLLLLLLLLFILFSLLLPLLLHCCILQAPSPDRCVCKVENPDKLFPHNKLGMLEENATRCNVDNSPQKALELQGLLLGLERRLLQLESDTSVLEREDDGDLYGVISLKLLENQLQEVQQLLHRLRSTTVTHQHLTDSTAGLLDTLRRELGLLEVLDSTGVVKTRRENRVLMKQLDQCGKQQEASGQETPDPAGHCALGWLKNVSEPRVFSEGEFPGSHKYGAWGRDPRPPPGKESWYWLVMMTSGNSYANSVRRYSSLRALIAGESGPGNVEISSSNPGTDTIQGPNVALYGEALYYNCYNRAAVCRFNLTSKSVTSVQLPAGTRYNSKGDFCSLDECHKFTDLDLATDEGGVWVVYTTIQHKGNLVLSKVQEGDIPMLNQTWSTSVYKQEVTNTFMVCGTLYATRYIDTRFEEIFYSFDTTTGAEKFNLGIFIHKMSPNIYSLNYSPLDQALHLYCDSKMVSYKLLFSKFPF</sequence>
<evidence type="ECO:0000256" key="4">
    <source>
        <dbReference type="SAM" id="Coils"/>
    </source>
</evidence>
<dbReference type="AlphaFoldDB" id="A0A674PRV3"/>
<keyword evidence="5" id="KW-1133">Transmembrane helix</keyword>
<feature type="domain" description="Olfactomedin-like" evidence="6">
    <location>
        <begin position="224"/>
        <end position="500"/>
    </location>
</feature>
<protein>
    <submittedName>
        <fullName evidence="7">Olfactomedin-4-like</fullName>
    </submittedName>
</protein>
<keyword evidence="2" id="KW-0964">Secreted</keyword>
<reference evidence="7" key="2">
    <citation type="submission" date="2025-08" db="UniProtKB">
        <authorList>
            <consortium name="Ensembl"/>
        </authorList>
    </citation>
    <scope>IDENTIFICATION</scope>
</reference>
<accession>A0A674PRV3</accession>
<keyword evidence="5" id="KW-0812">Transmembrane</keyword>
<dbReference type="Pfam" id="PF02191">
    <property type="entry name" value="OLF"/>
    <property type="match status" value="1"/>
</dbReference>
<dbReference type="GO" id="GO:0007165">
    <property type="term" value="P:signal transduction"/>
    <property type="evidence" value="ECO:0007669"/>
    <property type="project" value="TreeGrafter"/>
</dbReference>
<feature type="transmembrane region" description="Helical" evidence="5">
    <location>
        <begin position="6"/>
        <end position="23"/>
    </location>
</feature>
<dbReference type="InterPro" id="IPR003112">
    <property type="entry name" value="Olfac-like_dom"/>
</dbReference>
<feature type="coiled-coil region" evidence="4">
    <location>
        <begin position="106"/>
        <end position="157"/>
    </location>
</feature>
<dbReference type="PANTHER" id="PTHR23192">
    <property type="entry name" value="OLFACTOMEDIN-RELATED"/>
    <property type="match status" value="1"/>
</dbReference>
<dbReference type="InParanoid" id="A0A674PRV3"/>
<dbReference type="SMART" id="SM00284">
    <property type="entry name" value="OLF"/>
    <property type="match status" value="1"/>
</dbReference>
<feature type="transmembrane region" description="Helical" evidence="5">
    <location>
        <begin position="30"/>
        <end position="51"/>
    </location>
</feature>
<gene>
    <name evidence="7" type="primary">LOC105419262</name>
</gene>
<dbReference type="OMA" id="LEECYLY"/>
<evidence type="ECO:0000256" key="1">
    <source>
        <dbReference type="ARBA" id="ARBA00004613"/>
    </source>
</evidence>
<keyword evidence="8" id="KW-1185">Reference proteome</keyword>
<keyword evidence="5" id="KW-0472">Membrane</keyword>
<evidence type="ECO:0000256" key="2">
    <source>
        <dbReference type="ARBA" id="ARBA00022525"/>
    </source>
</evidence>
<comment type="caution">
    <text evidence="3">Lacks conserved residue(s) required for the propagation of feature annotation.</text>
</comment>
<reference evidence="7 8" key="1">
    <citation type="journal article" date="2011" name="Genome Biol. Evol.">
        <title>Integration of the genetic map and genome assembly of fugu facilitates insights into distinct features of genome evolution in teleosts and mammals.</title>
        <authorList>
            <person name="Kai W."/>
            <person name="Kikuchi K."/>
            <person name="Tohari S."/>
            <person name="Chew A.K."/>
            <person name="Tay A."/>
            <person name="Fujiwara A."/>
            <person name="Hosoya S."/>
            <person name="Suetake H."/>
            <person name="Naruse K."/>
            <person name="Brenner S."/>
            <person name="Suzuki Y."/>
            <person name="Venkatesh B."/>
        </authorList>
    </citation>
    <scope>NUCLEOTIDE SEQUENCE [LARGE SCALE GENOMIC DNA]</scope>
</reference>
<dbReference type="Proteomes" id="UP000005226">
    <property type="component" value="Chromosome 9"/>
</dbReference>
<dbReference type="GeneTree" id="ENSGT00940000165415"/>